<dbReference type="PANTHER" id="PTHR32470:SF2">
    <property type="entry name" value="NADH DEHYDROGENASE [UBIQUINONE] 1 ALPHA SUBCOMPLEX ASSEMBLY FACTOR 2"/>
    <property type="match status" value="1"/>
</dbReference>
<dbReference type="GO" id="GO:0045271">
    <property type="term" value="C:respiratory chain complex I"/>
    <property type="evidence" value="ECO:0007669"/>
    <property type="project" value="InterPro"/>
</dbReference>
<dbReference type="GeneID" id="17266894"/>
<dbReference type="KEGG" id="ehx:EMIHUDRAFT_241327"/>
<dbReference type="InterPro" id="IPR052618">
    <property type="entry name" value="ComplexI_NDUFA12"/>
</dbReference>
<evidence type="ECO:0000256" key="2">
    <source>
        <dbReference type="SAM" id="MobiDB-lite"/>
    </source>
</evidence>
<dbReference type="EnsemblProtists" id="EOD21354">
    <property type="protein sequence ID" value="EOD21354"/>
    <property type="gene ID" value="EMIHUDRAFT_241327"/>
</dbReference>
<dbReference type="PaxDb" id="2903-EOD21354"/>
<dbReference type="InterPro" id="IPR007763">
    <property type="entry name" value="NDUFA12"/>
</dbReference>
<evidence type="ECO:0000256" key="1">
    <source>
        <dbReference type="ARBA" id="ARBA00007355"/>
    </source>
</evidence>
<proteinExistence type="inferred from homology"/>
<dbReference type="PANTHER" id="PTHR32470">
    <property type="entry name" value="ADH DEHYDROGENASE [UBIQUINONE] 1 ALPHA SUBCOMPLEX ASSEMBLY FACTOR 2"/>
    <property type="match status" value="1"/>
</dbReference>
<reference evidence="4" key="1">
    <citation type="journal article" date="2013" name="Nature">
        <title>Pan genome of the phytoplankton Emiliania underpins its global distribution.</title>
        <authorList>
            <person name="Read B.A."/>
            <person name="Kegel J."/>
            <person name="Klute M.J."/>
            <person name="Kuo A."/>
            <person name="Lefebvre S.C."/>
            <person name="Maumus F."/>
            <person name="Mayer C."/>
            <person name="Miller J."/>
            <person name="Monier A."/>
            <person name="Salamov A."/>
            <person name="Young J."/>
            <person name="Aguilar M."/>
            <person name="Claverie J.M."/>
            <person name="Frickenhaus S."/>
            <person name="Gonzalez K."/>
            <person name="Herman E.K."/>
            <person name="Lin Y.C."/>
            <person name="Napier J."/>
            <person name="Ogata H."/>
            <person name="Sarno A.F."/>
            <person name="Shmutz J."/>
            <person name="Schroeder D."/>
            <person name="de Vargas C."/>
            <person name="Verret F."/>
            <person name="von Dassow P."/>
            <person name="Valentin K."/>
            <person name="Van de Peer Y."/>
            <person name="Wheeler G."/>
            <person name="Dacks J.B."/>
            <person name="Delwiche C.F."/>
            <person name="Dyhrman S.T."/>
            <person name="Glockner G."/>
            <person name="John U."/>
            <person name="Richards T."/>
            <person name="Worden A.Z."/>
            <person name="Zhang X."/>
            <person name="Grigoriev I.V."/>
            <person name="Allen A.E."/>
            <person name="Bidle K."/>
            <person name="Borodovsky M."/>
            <person name="Bowler C."/>
            <person name="Brownlee C."/>
            <person name="Cock J.M."/>
            <person name="Elias M."/>
            <person name="Gladyshev V.N."/>
            <person name="Groth M."/>
            <person name="Guda C."/>
            <person name="Hadaegh A."/>
            <person name="Iglesias-Rodriguez M.D."/>
            <person name="Jenkins J."/>
            <person name="Jones B.M."/>
            <person name="Lawson T."/>
            <person name="Leese F."/>
            <person name="Lindquist E."/>
            <person name="Lobanov A."/>
            <person name="Lomsadze A."/>
            <person name="Malik S.B."/>
            <person name="Marsh M.E."/>
            <person name="Mackinder L."/>
            <person name="Mock T."/>
            <person name="Mueller-Roeber B."/>
            <person name="Pagarete A."/>
            <person name="Parker M."/>
            <person name="Probert I."/>
            <person name="Quesneville H."/>
            <person name="Raines C."/>
            <person name="Rensing S.A."/>
            <person name="Riano-Pachon D.M."/>
            <person name="Richier S."/>
            <person name="Rokitta S."/>
            <person name="Shiraiwa Y."/>
            <person name="Soanes D.M."/>
            <person name="van der Giezen M."/>
            <person name="Wahlund T.M."/>
            <person name="Williams B."/>
            <person name="Wilson W."/>
            <person name="Wolfe G."/>
            <person name="Wurch L.L."/>
        </authorList>
    </citation>
    <scope>NUCLEOTIDE SEQUENCE</scope>
</reference>
<feature type="region of interest" description="Disordered" evidence="2">
    <location>
        <begin position="118"/>
        <end position="141"/>
    </location>
</feature>
<dbReference type="RefSeq" id="XP_005773783.1">
    <property type="nucleotide sequence ID" value="XM_005773726.1"/>
</dbReference>
<accession>A0A0D3JCW9</accession>
<keyword evidence="4" id="KW-1185">Reference proteome</keyword>
<dbReference type="Proteomes" id="UP000013827">
    <property type="component" value="Unassembled WGS sequence"/>
</dbReference>
<comment type="similarity">
    <text evidence="1">Belongs to the complex I NDUFA12 subunit family.</text>
</comment>
<dbReference type="AlphaFoldDB" id="A0A0D3JCW9"/>
<protein>
    <recommendedName>
        <fullName evidence="5">NADH dehydrogenase [ubiquinone] 1 alpha subcomplex subunit 12</fullName>
    </recommendedName>
</protein>
<evidence type="ECO:0000313" key="3">
    <source>
        <dbReference type="EnsemblProtists" id="EOD21354"/>
    </source>
</evidence>
<name>A0A0D3JCW9_EMIH1</name>
<organism evidence="3 4">
    <name type="scientific">Emiliania huxleyi (strain CCMP1516)</name>
    <dbReference type="NCBI Taxonomy" id="280463"/>
    <lineage>
        <taxon>Eukaryota</taxon>
        <taxon>Haptista</taxon>
        <taxon>Haptophyta</taxon>
        <taxon>Prymnesiophyceae</taxon>
        <taxon>Isochrysidales</taxon>
        <taxon>Noelaerhabdaceae</taxon>
        <taxon>Emiliania</taxon>
    </lineage>
</organism>
<sequence length="229" mass="25059">MLRLVATSSVPRLSSRGTALAARRCSGAAPDERSLFERLRDSIRTPRAGVRSGRRLVGTDDRGNRYFVIPAAVRTHGGAAAGEVREVVFPDDYDTAEYHPSHVPVEWQQWLSKQALEPPSAAALEAPSASLEPAGEQQQPAVRDREAALAEERAILAGKRAREMRDSWQRGAVTSRRGARELTGEMVSVAARLTGPSLTDIRRESSRMISNAFARRTCVKFICARGRPA</sequence>
<dbReference type="GO" id="GO:0005739">
    <property type="term" value="C:mitochondrion"/>
    <property type="evidence" value="ECO:0007669"/>
    <property type="project" value="TreeGrafter"/>
</dbReference>
<evidence type="ECO:0008006" key="5">
    <source>
        <dbReference type="Google" id="ProtNLM"/>
    </source>
</evidence>
<dbReference type="HOGENOM" id="CLU_1211714_0_0_1"/>
<reference evidence="3" key="2">
    <citation type="submission" date="2024-10" db="UniProtKB">
        <authorList>
            <consortium name="EnsemblProtists"/>
        </authorList>
    </citation>
    <scope>IDENTIFICATION</scope>
</reference>
<feature type="compositionally biased region" description="Low complexity" evidence="2">
    <location>
        <begin position="118"/>
        <end position="134"/>
    </location>
</feature>
<dbReference type="Pfam" id="PF05071">
    <property type="entry name" value="NDUFA12"/>
    <property type="match status" value="1"/>
</dbReference>
<dbReference type="GO" id="GO:0032981">
    <property type="term" value="P:mitochondrial respiratory chain complex I assembly"/>
    <property type="evidence" value="ECO:0007669"/>
    <property type="project" value="TreeGrafter"/>
</dbReference>
<evidence type="ECO:0000313" key="4">
    <source>
        <dbReference type="Proteomes" id="UP000013827"/>
    </source>
</evidence>